<name>A0AC35G4D6_9BILA</name>
<sequence length="851" mass="96873">MTGNPAIASEFNNFDAELNFVENSFKTYYTAEHVEKITNGRFRASLFVGETLTGLFALPSFISTTGSEVPKLLGPKVIDRVETQLPSSGEIMENKPLVSRQQLSSNIPIKMTTYKTVGGEYLLLGYHIYPRSVLKDVLFNDPSVFSFSTPHRFLYDPLESRVTVSQPSRRRLSGNRQPALPGNPSLPRIQYKPEEDEETLLELLLVIWNTYPLTSMATSSALVAMTVATIYMCGRQSAFNLSTSQQSREASHASQRSRAYSTEASSKPWSGIFSKGSKASTFIEDENDPSLPFGWRQIGKIQYDPNSVLGQGCEGTIVYKGKFDGREAAVKRVITEAVTFVDREIDLLRESDSHQNVIRYFCSEADHNFRFIALELCECTLLDYVMKQEIQRELADVPKVDILRQATEGLLHLHNNNIIHRDIKPHNILLTKSSKGLVKAMISDFGLCKKLKLEHTSMSKVSGIVGTEGWQAAELYHHEHRITYAVDVFSMGCVYFYVLTNGKHPYGDKFHRQNNILMGEYNLQELASVDTSFNIAALNLIESMIQLKATVRPRLQVVLSHPMFWNNERQLQFFMLKATVRPRLQVVLSHPMFWNNERQLQFFMDVSDRIEKEDETNDVVQRLERYGPRVSRNWQNEICSFLKEDLRKFRSYRTSSIRDLLRALRNKKHHYRELPPLVKESLGDIPNGYAEYWTKRFPRLLMHIYNAMICCAEESAFVTYYPMEAHSFCNRRLEEELDNDFIIAGPGGFLKHTTSTPTLQMSPRSIRHSSASVDNWRQVNNSTNSTTPSPPTPISHAPISANAAKKRKKKKKAPLTVLAPMEESDNEQQHENGPGGDNNDDAGDDREMSPS</sequence>
<reference evidence="2" key="1">
    <citation type="submission" date="2022-11" db="UniProtKB">
        <authorList>
            <consortium name="WormBaseParasite"/>
        </authorList>
    </citation>
    <scope>IDENTIFICATION</scope>
</reference>
<accession>A0AC35G4D6</accession>
<dbReference type="WBParaSite" id="PS1159_v2.g23787.t2">
    <property type="protein sequence ID" value="PS1159_v2.g23787.t2"/>
    <property type="gene ID" value="PS1159_v2.g23787"/>
</dbReference>
<proteinExistence type="predicted"/>
<protein>
    <submittedName>
        <fullName evidence="2">Endoribonuclease</fullName>
    </submittedName>
</protein>
<evidence type="ECO:0000313" key="1">
    <source>
        <dbReference type="Proteomes" id="UP000887580"/>
    </source>
</evidence>
<dbReference type="Proteomes" id="UP000887580">
    <property type="component" value="Unplaced"/>
</dbReference>
<evidence type="ECO:0000313" key="2">
    <source>
        <dbReference type="WBParaSite" id="PS1159_v2.g23787.t2"/>
    </source>
</evidence>
<organism evidence="1 2">
    <name type="scientific">Panagrolaimus sp. PS1159</name>
    <dbReference type="NCBI Taxonomy" id="55785"/>
    <lineage>
        <taxon>Eukaryota</taxon>
        <taxon>Metazoa</taxon>
        <taxon>Ecdysozoa</taxon>
        <taxon>Nematoda</taxon>
        <taxon>Chromadorea</taxon>
        <taxon>Rhabditida</taxon>
        <taxon>Tylenchina</taxon>
        <taxon>Panagrolaimomorpha</taxon>
        <taxon>Panagrolaimoidea</taxon>
        <taxon>Panagrolaimidae</taxon>
        <taxon>Panagrolaimus</taxon>
    </lineage>
</organism>